<dbReference type="InterPro" id="IPR001763">
    <property type="entry name" value="Rhodanese-like_dom"/>
</dbReference>
<dbReference type="Pfam" id="PF00581">
    <property type="entry name" value="Rhodanese"/>
    <property type="match status" value="1"/>
</dbReference>
<dbReference type="AlphaFoldDB" id="A0A917JFN9"/>
<evidence type="ECO:0000313" key="4">
    <source>
        <dbReference type="Proteomes" id="UP000622610"/>
    </source>
</evidence>
<keyword evidence="1" id="KW-0472">Membrane</keyword>
<reference evidence="3" key="2">
    <citation type="submission" date="2020-09" db="EMBL/GenBank/DDBJ databases">
        <authorList>
            <person name="Sun Q."/>
            <person name="Sedlacek I."/>
        </authorList>
    </citation>
    <scope>NUCLEOTIDE SEQUENCE</scope>
    <source>
        <strain evidence="3">CCM 8433</strain>
    </source>
</reference>
<evidence type="ECO:0000313" key="3">
    <source>
        <dbReference type="EMBL" id="GGI65956.1"/>
    </source>
</evidence>
<keyword evidence="4" id="KW-1185">Reference proteome</keyword>
<comment type="caution">
    <text evidence="3">The sequence shown here is derived from an EMBL/GenBank/DDBJ whole genome shotgun (WGS) entry which is preliminary data.</text>
</comment>
<dbReference type="InterPro" id="IPR050229">
    <property type="entry name" value="GlpE_sulfurtransferase"/>
</dbReference>
<evidence type="ECO:0000259" key="2">
    <source>
        <dbReference type="PROSITE" id="PS50206"/>
    </source>
</evidence>
<keyword evidence="1" id="KW-1133">Transmembrane helix</keyword>
<dbReference type="Gene3D" id="3.40.250.10">
    <property type="entry name" value="Rhodanese-like domain"/>
    <property type="match status" value="1"/>
</dbReference>
<feature type="transmembrane region" description="Helical" evidence="1">
    <location>
        <begin position="6"/>
        <end position="30"/>
    </location>
</feature>
<dbReference type="PANTHER" id="PTHR43031">
    <property type="entry name" value="FAD-DEPENDENT OXIDOREDUCTASE"/>
    <property type="match status" value="1"/>
</dbReference>
<dbReference type="RefSeq" id="WP_188367793.1">
    <property type="nucleotide sequence ID" value="NZ_BMDT01000007.1"/>
</dbReference>
<dbReference type="Proteomes" id="UP000622610">
    <property type="component" value="Unassembled WGS sequence"/>
</dbReference>
<proteinExistence type="predicted"/>
<dbReference type="SMART" id="SM00450">
    <property type="entry name" value="RHOD"/>
    <property type="match status" value="1"/>
</dbReference>
<accession>A0A917JFN9</accession>
<dbReference type="PANTHER" id="PTHR43031:SF18">
    <property type="entry name" value="RHODANESE-RELATED SULFURTRANSFERASES"/>
    <property type="match status" value="1"/>
</dbReference>
<feature type="domain" description="Rhodanese" evidence="2">
    <location>
        <begin position="47"/>
        <end position="131"/>
    </location>
</feature>
<evidence type="ECO:0000256" key="1">
    <source>
        <dbReference type="SAM" id="Phobius"/>
    </source>
</evidence>
<protein>
    <submittedName>
        <fullName evidence="3">Sulfurtransferase</fullName>
    </submittedName>
</protein>
<dbReference type="InterPro" id="IPR036873">
    <property type="entry name" value="Rhodanese-like_dom_sf"/>
</dbReference>
<name>A0A917JFN9_9ENTE</name>
<dbReference type="CDD" id="cd00158">
    <property type="entry name" value="RHOD"/>
    <property type="match status" value="1"/>
</dbReference>
<reference evidence="3" key="1">
    <citation type="journal article" date="2014" name="Int. J. Syst. Evol. Microbiol.">
        <title>Complete genome sequence of Corynebacterium casei LMG S-19264T (=DSM 44701T), isolated from a smear-ripened cheese.</title>
        <authorList>
            <consortium name="US DOE Joint Genome Institute (JGI-PGF)"/>
            <person name="Walter F."/>
            <person name="Albersmeier A."/>
            <person name="Kalinowski J."/>
            <person name="Ruckert C."/>
        </authorList>
    </citation>
    <scope>NUCLEOTIDE SEQUENCE</scope>
    <source>
        <strain evidence="3">CCM 8433</strain>
    </source>
</reference>
<gene>
    <name evidence="3" type="ORF">GCM10011482_16100</name>
</gene>
<sequence>MGISQILLWLNLVLVSVLLFFGANWLFYYFMGKKSATIITEEEFKAGMRRAQIIDVREKNEFDAGHILGARNVPYTLFADSMGGIRKDIPIYLYDNTKTLSVRAANKLRKQGYTNIFILKTGYSEWSGKTKKKKML</sequence>
<dbReference type="PROSITE" id="PS50206">
    <property type="entry name" value="RHODANESE_3"/>
    <property type="match status" value="1"/>
</dbReference>
<keyword evidence="1" id="KW-0812">Transmembrane</keyword>
<dbReference type="SUPFAM" id="SSF52821">
    <property type="entry name" value="Rhodanese/Cell cycle control phosphatase"/>
    <property type="match status" value="1"/>
</dbReference>
<dbReference type="EMBL" id="BMDT01000007">
    <property type="protein sequence ID" value="GGI65956.1"/>
    <property type="molecule type" value="Genomic_DNA"/>
</dbReference>
<organism evidence="3 4">
    <name type="scientific">Enterococcus alcedinis</name>
    <dbReference type="NCBI Taxonomy" id="1274384"/>
    <lineage>
        <taxon>Bacteria</taxon>
        <taxon>Bacillati</taxon>
        <taxon>Bacillota</taxon>
        <taxon>Bacilli</taxon>
        <taxon>Lactobacillales</taxon>
        <taxon>Enterococcaceae</taxon>
        <taxon>Enterococcus</taxon>
    </lineage>
</organism>